<sequence>MNKWLKWGIVVLIGCVLLVLNPKDLYYELRYTDQVEKRISEPAIWSNVFESEVDSIEDVSYIGDKFFEVKTNEGTYIVLYNDNGMNSKSFNIYKHHKRIGRFGY</sequence>
<dbReference type="EMBL" id="SOPW01000008">
    <property type="protein sequence ID" value="TFB21371.1"/>
    <property type="molecule type" value="Genomic_DNA"/>
</dbReference>
<evidence type="ECO:0000313" key="1">
    <source>
        <dbReference type="EMBL" id="TFB21371.1"/>
    </source>
</evidence>
<proteinExistence type="predicted"/>
<gene>
    <name evidence="1" type="ORF">E3U55_08630</name>
</gene>
<dbReference type="RefSeq" id="WP_134340036.1">
    <property type="nucleotide sequence ID" value="NZ_SOPW01000008.1"/>
</dbReference>
<reference evidence="1 2" key="1">
    <citation type="submission" date="2019-03" db="EMBL/GenBank/DDBJ databases">
        <authorList>
            <person name="He R.-H."/>
        </authorList>
    </citation>
    <scope>NUCLEOTIDE SEQUENCE [LARGE SCALE GENOMIC DNA]</scope>
    <source>
        <strain evidence="2">SH 714</strain>
    </source>
</reference>
<keyword evidence="2" id="KW-1185">Reference proteome</keyword>
<protein>
    <recommendedName>
        <fullName evidence="3">DUF3139 domain-containing protein</fullName>
    </recommendedName>
</protein>
<evidence type="ECO:0000313" key="2">
    <source>
        <dbReference type="Proteomes" id="UP000297975"/>
    </source>
</evidence>
<comment type="caution">
    <text evidence="1">The sequence shown here is derived from an EMBL/GenBank/DDBJ whole genome shotgun (WGS) entry which is preliminary data.</text>
</comment>
<organism evidence="1 2">
    <name type="scientific">Filobacillus milosensis</name>
    <dbReference type="NCBI Taxonomy" id="94137"/>
    <lineage>
        <taxon>Bacteria</taxon>
        <taxon>Bacillati</taxon>
        <taxon>Bacillota</taxon>
        <taxon>Bacilli</taxon>
        <taxon>Bacillales</taxon>
        <taxon>Bacillaceae</taxon>
        <taxon>Filobacillus</taxon>
    </lineage>
</organism>
<name>A0A4Y8IMF2_9BACI</name>
<dbReference type="AlphaFoldDB" id="A0A4Y8IMF2"/>
<accession>A0A4Y8IMF2</accession>
<dbReference type="Proteomes" id="UP000297975">
    <property type="component" value="Unassembled WGS sequence"/>
</dbReference>
<evidence type="ECO:0008006" key="3">
    <source>
        <dbReference type="Google" id="ProtNLM"/>
    </source>
</evidence>